<proteinExistence type="predicted"/>
<dbReference type="PANTHER" id="PTHR46825:SF9">
    <property type="entry name" value="BETA-LACTAMASE-RELATED DOMAIN-CONTAINING PROTEIN"/>
    <property type="match status" value="1"/>
</dbReference>
<feature type="domain" description="Pab87 octamerisation" evidence="2">
    <location>
        <begin position="407"/>
        <end position="498"/>
    </location>
</feature>
<dbReference type="Gene3D" id="3.40.710.10">
    <property type="entry name" value="DD-peptidase/beta-lactamase superfamily"/>
    <property type="match status" value="1"/>
</dbReference>
<dbReference type="Gene3D" id="2.40.128.210">
    <property type="entry name" value="Pab87 octamerisation domain"/>
    <property type="match status" value="1"/>
</dbReference>
<dbReference type="AlphaFoldDB" id="A0A3P3XJ90"/>
<feature type="domain" description="Beta-lactamase-related" evidence="1">
    <location>
        <begin position="14"/>
        <end position="392"/>
    </location>
</feature>
<dbReference type="InterPro" id="IPR050491">
    <property type="entry name" value="AmpC-like"/>
</dbReference>
<dbReference type="InterPro" id="IPR038164">
    <property type="entry name" value="Pab87_oct_sf"/>
</dbReference>
<dbReference type="InterPro" id="IPR025879">
    <property type="entry name" value="Pab87_oct"/>
</dbReference>
<dbReference type="PANTHER" id="PTHR46825">
    <property type="entry name" value="D-ALANYL-D-ALANINE-CARBOXYPEPTIDASE/ENDOPEPTIDASE AMPH"/>
    <property type="match status" value="1"/>
</dbReference>
<dbReference type="SUPFAM" id="SSF56601">
    <property type="entry name" value="beta-lactamase/transpeptidase-like"/>
    <property type="match status" value="1"/>
</dbReference>
<evidence type="ECO:0000259" key="2">
    <source>
        <dbReference type="Pfam" id="PF13969"/>
    </source>
</evidence>
<organism evidence="3">
    <name type="scientific">uncultured spirochete</name>
    <dbReference type="NCBI Taxonomy" id="156406"/>
    <lineage>
        <taxon>Bacteria</taxon>
        <taxon>Pseudomonadati</taxon>
        <taxon>Spirochaetota</taxon>
        <taxon>Spirochaetia</taxon>
        <taxon>Spirochaetales</taxon>
        <taxon>environmental samples</taxon>
    </lineage>
</organism>
<accession>A0A3P3XJ90</accession>
<evidence type="ECO:0000259" key="1">
    <source>
        <dbReference type="Pfam" id="PF00144"/>
    </source>
</evidence>
<protein>
    <submittedName>
        <fullName evidence="3">Putative Beta-lactamase</fullName>
    </submittedName>
</protein>
<dbReference type="Pfam" id="PF00144">
    <property type="entry name" value="Beta-lactamase"/>
    <property type="match status" value="1"/>
</dbReference>
<name>A0A3P3XJ90_9SPIR</name>
<evidence type="ECO:0000313" key="3">
    <source>
        <dbReference type="EMBL" id="SLM13581.1"/>
    </source>
</evidence>
<dbReference type="InterPro" id="IPR012338">
    <property type="entry name" value="Beta-lactam/transpept-like"/>
</dbReference>
<dbReference type="Pfam" id="PF13969">
    <property type="entry name" value="Pab87_oct"/>
    <property type="match status" value="1"/>
</dbReference>
<reference evidence="3" key="1">
    <citation type="submission" date="2017-02" db="EMBL/GenBank/DDBJ databases">
        <authorList>
            <person name="Regsiter A."/>
            <person name="William W."/>
        </authorList>
    </citation>
    <scope>NUCLEOTIDE SEQUENCE</scope>
    <source>
        <strain evidence="3">Bib</strain>
    </source>
</reference>
<sequence>MQMTETQRAAQFIEQYIPEAMHETKTPGYSVAVMKDDELVYGGGFGWRDRERFLPATADTLYGIGSCTKAFVATAVLLLAERGALTLEDPAGRYIPLKLRATGGTPDGAPNIGAFDGSAESGPITIHHLLTHSSGLPSLSTSEILLQQGLGLETGVPLASAEDFYRWVNGAQDEISALPGERFFYSNESYRMLGHIIQTVSGMPFYQFIAENILKPLGMERSTFVRSEYERDADKMRPYWAKPDGTIVPAEFPYPDIGLIPDFSFIVAAGGLISSVRDMMKFLSANMPGRAAKPGRAAISENVSLTGNAAPLLKPETLGRMQTKYIDRPAGYYGSNGYGYGWTITDNFLGHKMVAHGGSIEVSTAYAAFLPEKRMSVMLAANSSGMPHATIAEGILAALLGQDPYEAIPVFDIKKRMNLLAGTYETYRSAVSVRIFAKGGLLYLEQKNPFIDSVVPLIPEDDYLRNFRFYTLTEGVRLPIEFRVGPKGIDLYIERDRYHKVG</sequence>
<dbReference type="InterPro" id="IPR001466">
    <property type="entry name" value="Beta-lactam-related"/>
</dbReference>
<gene>
    <name evidence="3" type="ORF">SPIROBIBN47_290114</name>
</gene>
<dbReference type="EMBL" id="FWDM01000022">
    <property type="protein sequence ID" value="SLM13581.1"/>
    <property type="molecule type" value="Genomic_DNA"/>
</dbReference>